<dbReference type="Gene3D" id="3.40.50.300">
    <property type="entry name" value="P-loop containing nucleotide triphosphate hydrolases"/>
    <property type="match status" value="1"/>
</dbReference>
<evidence type="ECO:0000313" key="1">
    <source>
        <dbReference type="EMBL" id="QNV38367.2"/>
    </source>
</evidence>
<organism evidence="1 2">
    <name type="scientific">Rothia terrae</name>
    <dbReference type="NCBI Taxonomy" id="396015"/>
    <lineage>
        <taxon>Bacteria</taxon>
        <taxon>Bacillati</taxon>
        <taxon>Actinomycetota</taxon>
        <taxon>Actinomycetes</taxon>
        <taxon>Micrococcales</taxon>
        <taxon>Micrococcaceae</taxon>
        <taxon>Rothia</taxon>
    </lineage>
</organism>
<keyword evidence="1" id="KW-0347">Helicase</keyword>
<dbReference type="GeneID" id="96623311"/>
<reference evidence="1 2" key="1">
    <citation type="submission" date="2020-09" db="EMBL/GenBank/DDBJ databases">
        <title>Investigation of environmental microbes.</title>
        <authorList>
            <person name="Ou Y."/>
            <person name="Kang Q."/>
        </authorList>
    </citation>
    <scope>NUCLEOTIDE SEQUENCE [LARGE SCALE GENOMIC DNA]</scope>
    <source>
        <strain evidence="1 2">KJZ-14</strain>
    </source>
</reference>
<dbReference type="Proteomes" id="UP000516404">
    <property type="component" value="Chromosome"/>
</dbReference>
<gene>
    <name evidence="1" type="ORF">IDM49_03600</name>
</gene>
<dbReference type="EMBL" id="CP061539">
    <property type="protein sequence ID" value="QNV38367.2"/>
    <property type="molecule type" value="Genomic_DNA"/>
</dbReference>
<dbReference type="RefSeq" id="WP_193836674.1">
    <property type="nucleotide sequence ID" value="NZ_CP061539.1"/>
</dbReference>
<name>A0A802W2D4_9MICC</name>
<proteinExistence type="predicted"/>
<keyword evidence="1" id="KW-0378">Hydrolase</keyword>
<keyword evidence="1" id="KW-0067">ATP-binding</keyword>
<keyword evidence="2" id="KW-1185">Reference proteome</keyword>
<dbReference type="AlphaFoldDB" id="A0A802W2D4"/>
<dbReference type="InterPro" id="IPR027417">
    <property type="entry name" value="P-loop_NTPase"/>
</dbReference>
<evidence type="ECO:0000313" key="2">
    <source>
        <dbReference type="Proteomes" id="UP000516404"/>
    </source>
</evidence>
<dbReference type="KEGG" id="rter:IDM49_03600"/>
<dbReference type="GO" id="GO:0004386">
    <property type="term" value="F:helicase activity"/>
    <property type="evidence" value="ECO:0007669"/>
    <property type="project" value="UniProtKB-KW"/>
</dbReference>
<protein>
    <submittedName>
        <fullName evidence="1">DNA helicase</fullName>
    </submittedName>
</protein>
<sequence>MGQTSDAAEQNDDVENTGFNEESAAGLEKWAEQMDLYTGPDALLDFNQVDYVHIDFTHANPSGIAQLMMGRKTRLSTILRDKQQLESGMRAARGLRAKIFELETGHGLDAGYFVAGTASWLSHDVRERGMASEKRFIAPILLAPLAITPHASSDDFELRLAGSAKLNPALVRQLRKEYGIDLGTMDVAALANSMSRLDPEPVIDRMRASTASIPGMMIEAKYLVSTFADLKESMGELPHTAHTKVVRDLAQLKSGVEGSGNIAEVSTTRPPLDARNPEDEMLVLDADAAQQEIIDLAYEGYSLAVTAAPGTDSLRTAVNLSTTLIAQNKSVLVVGEKSSTLRDFSSLLAKTGVQELQYDLLADTEPEEQRQQLIRGIVRNEKAITPNYRDVQEELVETRNKLAGHINALKFTESRWGCSPFDAMQTLAALTAQNPAPASHVRFDRPVMDALTERAQTTKDLVRLGELAAFKKSTRQSPWHNAKLISEEESSVAHELVKSLQKSLTSMNAAMSRMAAETGMREGNCLNEWEEQLNLLTRIRETLKSFTGDIYDRPVTDLIAATASGSWRRENGIDMSTMQRSRLRKAAKEYIRNGVHISNVHEALTVVQSEREEWLQWATKGHKPVPPANLDELKNELEVLRNEFSGLALVLEESPYGNDFFNTPVTQIADRLTQLAEDEYLLHTLPERDRLLERLRQQGLHDLIEDLHEREVEASNVAAELELAWWQTALEMMLASQEIEILDGDALRDLEARFRRADYRHLASGGARLMSQAAAHWKQAISENSHQAAYLKSQLRGHEFSMNAMLCNAAHITTTLYPLWTTSPFAISRKLPVDMRFDAVILLDADSTPLAANLPAITRADQVIAIGDPVSGVPEPFMVSAIANPAVLENDEKLDSTIEVLAKILPTRSLAVINRALDRSVFNYLNENFYNNQLKNYPWGEELTDNVSGFSVDRISLEGRVSDNASLDSPSLEVEHVGWRVIEHAIKRPQQSLAVVAASVRHAQRIADFVRRALAQYPQAADFFKPGKEPFRVVDISRADGIERDVIMFSLGVGHARHKAPVHQLGQLSEPNGRNRFVLAMTRARHETRIMTCLELDDMDPALMQHGALDMYKLLQEYERQQAVDTEMQLNAQITDKLPANEFLLNEDIEATDMGDWLLNDLVRRLKERGATVHTSYNGEISLIATADSESLSAGAVQSPRARATSQNQKTLRLPLALSSDGADNWAELSVRERTRLLPERLGRTGWNYLTLWTIEVFSDPEAVVNRMSTYLGISEPEHV</sequence>
<accession>A0A802W2D4</accession>
<keyword evidence="1" id="KW-0547">Nucleotide-binding</keyword>